<dbReference type="InterPro" id="IPR018491">
    <property type="entry name" value="SLC12_C"/>
</dbReference>
<feature type="transmembrane region" description="Helical" evidence="5">
    <location>
        <begin position="321"/>
        <end position="343"/>
    </location>
</feature>
<dbReference type="PANTHER" id="PTHR11827:SF72">
    <property type="entry name" value="GH08340P"/>
    <property type="match status" value="1"/>
</dbReference>
<gene>
    <name evidence="8" type="ORF">MAR_004105</name>
</gene>
<evidence type="ECO:0000313" key="8">
    <source>
        <dbReference type="EMBL" id="WAR14000.1"/>
    </source>
</evidence>
<evidence type="ECO:0000256" key="5">
    <source>
        <dbReference type="SAM" id="Phobius"/>
    </source>
</evidence>
<keyword evidence="9" id="KW-1185">Reference proteome</keyword>
<feature type="transmembrane region" description="Helical" evidence="5">
    <location>
        <begin position="375"/>
        <end position="397"/>
    </location>
</feature>
<evidence type="ECO:0000313" key="9">
    <source>
        <dbReference type="Proteomes" id="UP001164746"/>
    </source>
</evidence>
<feature type="transmembrane region" description="Helical" evidence="5">
    <location>
        <begin position="78"/>
        <end position="97"/>
    </location>
</feature>
<keyword evidence="4 5" id="KW-0472">Membrane</keyword>
<feature type="transmembrane region" description="Helical" evidence="5">
    <location>
        <begin position="403"/>
        <end position="422"/>
    </location>
</feature>
<protein>
    <submittedName>
        <fullName evidence="8">S12A9-like protein</fullName>
    </submittedName>
</protein>
<comment type="subcellular location">
    <subcellularLocation>
        <location evidence="1">Membrane</location>
        <topology evidence="1">Multi-pass membrane protein</topology>
    </subcellularLocation>
</comment>
<feature type="transmembrane region" description="Helical" evidence="5">
    <location>
        <begin position="281"/>
        <end position="301"/>
    </location>
</feature>
<feature type="domain" description="Amino acid permease/ SLC12A" evidence="6">
    <location>
        <begin position="100"/>
        <end position="515"/>
    </location>
</feature>
<evidence type="ECO:0000256" key="2">
    <source>
        <dbReference type="ARBA" id="ARBA00022692"/>
    </source>
</evidence>
<evidence type="ECO:0000256" key="1">
    <source>
        <dbReference type="ARBA" id="ARBA00004141"/>
    </source>
</evidence>
<dbReference type="EMBL" id="CP111020">
    <property type="protein sequence ID" value="WAR14000.1"/>
    <property type="molecule type" value="Genomic_DNA"/>
</dbReference>
<dbReference type="InterPro" id="IPR004842">
    <property type="entry name" value="SLC12A_fam"/>
</dbReference>
<dbReference type="Pfam" id="PF03522">
    <property type="entry name" value="SLC12"/>
    <property type="match status" value="1"/>
</dbReference>
<feature type="transmembrane region" description="Helical" evidence="5">
    <location>
        <begin position="443"/>
        <end position="474"/>
    </location>
</feature>
<evidence type="ECO:0000256" key="4">
    <source>
        <dbReference type="ARBA" id="ARBA00023136"/>
    </source>
</evidence>
<dbReference type="InterPro" id="IPR004841">
    <property type="entry name" value="AA-permease/SLC12A_dom"/>
</dbReference>
<dbReference type="Gene3D" id="1.20.1740.10">
    <property type="entry name" value="Amino acid/polyamine transporter I"/>
    <property type="match status" value="1"/>
</dbReference>
<dbReference type="PANTHER" id="PTHR11827">
    <property type="entry name" value="SOLUTE CARRIER FAMILY 12, CATION COTRANSPORTERS"/>
    <property type="match status" value="1"/>
</dbReference>
<proteinExistence type="predicted"/>
<feature type="transmembrane region" description="Helical" evidence="5">
    <location>
        <begin position="164"/>
        <end position="186"/>
    </location>
</feature>
<keyword evidence="3 5" id="KW-1133">Transmembrane helix</keyword>
<evidence type="ECO:0000259" key="7">
    <source>
        <dbReference type="Pfam" id="PF03522"/>
    </source>
</evidence>
<name>A0ABY7EVL7_MYAAR</name>
<keyword evidence="2 5" id="KW-0812">Transmembrane</keyword>
<sequence length="874" mass="97659">MASLLIENRGEGSSVLGSEFVNNENYGSHASISDDGVSQANSDDVPLIHSPMVWRLPRHMSMRTISVSENARRTLNTFSGVFCPVALSMFSTFLFLRIDMISRALGPEFGGSIGFLFYVANVLACALYVTGFTEAIMENFSQGGTYVSATTGLPTDADGAWWKYLYASVVLLICLLVCMVGGSLFAKTLTVILLENTRFNSSNLTFAYTGLRAKTFHQNAFLRYTNASGVDIESFQVDYSTGKVMNFETVFAILFSSVTGIMNGANMSGELKDPSKSIPKGTLAAICFTFCTYFILVILVGGSCSRDLLINNYLFLQDINWWSGFVLIGIFATTLSAALGNLIGASRILEALANDRLFGIVLNPATKTTRGGNPYGAVLISWFLVQLVLLVGSLNAIAPPTTVFFLLSYASTNLACAALDLASAPNFRPTFKYFSWHTSLLGLLGCMVMCFLISSIYTSVAIIIMLVLIIVLHLRSVPSEWGSISQALIFHQVRKYLLMLDIRKSHVKYWRPQILLMVSRPKQSPELIDFINDIKKGGLYVIGHVRKGHLDDFKENDPLYEENLRWMKLVDRLQIKAFVELTLARTICDGLHNLIRSAGIGGLKTNTVCLGFYDNHTPEDALAKFHYRRKRFFGTVSHTGQPLDVGENFRGTRNGDKDLAGTEYVKMIADSLKMHKNVMLCRHFHQLDKESIKATKGTLFIDVWPVNFFRPETASYFDNTCLFLLQLACIINMVPGWKSKARLRVFLFVNAHSENATNKEHKLENYLRQLRINAKIQVVSWESIAQSMVSKEFDLSVNYSESRMQEYNHISTDFLQAINKTIVSFSKRTAVTFLYLPRPPEENVDYERYLAQLDGLSDNLPPTVFVHGLHPVPG</sequence>
<dbReference type="Proteomes" id="UP001164746">
    <property type="component" value="Chromosome 9"/>
</dbReference>
<evidence type="ECO:0000259" key="6">
    <source>
        <dbReference type="Pfam" id="PF00324"/>
    </source>
</evidence>
<organism evidence="8 9">
    <name type="scientific">Mya arenaria</name>
    <name type="common">Soft-shell clam</name>
    <dbReference type="NCBI Taxonomy" id="6604"/>
    <lineage>
        <taxon>Eukaryota</taxon>
        <taxon>Metazoa</taxon>
        <taxon>Spiralia</taxon>
        <taxon>Lophotrochozoa</taxon>
        <taxon>Mollusca</taxon>
        <taxon>Bivalvia</taxon>
        <taxon>Autobranchia</taxon>
        <taxon>Heteroconchia</taxon>
        <taxon>Euheterodonta</taxon>
        <taxon>Imparidentia</taxon>
        <taxon>Neoheterodontei</taxon>
        <taxon>Myida</taxon>
        <taxon>Myoidea</taxon>
        <taxon>Myidae</taxon>
        <taxon>Mya</taxon>
    </lineage>
</organism>
<reference evidence="8" key="1">
    <citation type="submission" date="2022-11" db="EMBL/GenBank/DDBJ databases">
        <title>Centuries of genome instability and evolution in soft-shell clam transmissible cancer (bioRxiv).</title>
        <authorList>
            <person name="Hart S.F.M."/>
            <person name="Yonemitsu M.A."/>
            <person name="Giersch R.M."/>
            <person name="Beal B.F."/>
            <person name="Arriagada G."/>
            <person name="Davis B.W."/>
            <person name="Ostrander E.A."/>
            <person name="Goff S.P."/>
            <person name="Metzger M.J."/>
        </authorList>
    </citation>
    <scope>NUCLEOTIDE SEQUENCE</scope>
    <source>
        <strain evidence="8">MELC-2E11</strain>
        <tissue evidence="8">Siphon/mantle</tissue>
    </source>
</reference>
<accession>A0ABY7EVL7</accession>
<feature type="transmembrane region" description="Helical" evidence="5">
    <location>
        <begin position="109"/>
        <end position="129"/>
    </location>
</feature>
<dbReference type="Pfam" id="PF00324">
    <property type="entry name" value="AA_permease"/>
    <property type="match status" value="1"/>
</dbReference>
<feature type="domain" description="SLC12A transporter C-terminal" evidence="7">
    <location>
        <begin position="525"/>
        <end position="616"/>
    </location>
</feature>
<evidence type="ECO:0000256" key="3">
    <source>
        <dbReference type="ARBA" id="ARBA00022989"/>
    </source>
</evidence>